<evidence type="ECO:0000256" key="2">
    <source>
        <dbReference type="ARBA" id="ARBA00005605"/>
    </source>
</evidence>
<organism evidence="5 6">
    <name type="scientific">Aspergillus saccharolyticus JOP 1030-1</name>
    <dbReference type="NCBI Taxonomy" id="1450539"/>
    <lineage>
        <taxon>Eukaryota</taxon>
        <taxon>Fungi</taxon>
        <taxon>Dikarya</taxon>
        <taxon>Ascomycota</taxon>
        <taxon>Pezizomycotina</taxon>
        <taxon>Eurotiomycetes</taxon>
        <taxon>Eurotiomycetidae</taxon>
        <taxon>Eurotiales</taxon>
        <taxon>Aspergillaceae</taxon>
        <taxon>Aspergillus</taxon>
        <taxon>Aspergillus subgen. Circumdati</taxon>
    </lineage>
</organism>
<dbReference type="PANTHER" id="PTHR20835:SF0">
    <property type="entry name" value="E3 UBIQUITIN-PROTEIN LIGASE PPP1R11"/>
    <property type="match status" value="1"/>
</dbReference>
<feature type="compositionally biased region" description="Low complexity" evidence="4">
    <location>
        <begin position="9"/>
        <end position="35"/>
    </location>
</feature>
<dbReference type="GO" id="GO:0008157">
    <property type="term" value="F:protein phosphatase 1 binding"/>
    <property type="evidence" value="ECO:0007669"/>
    <property type="project" value="TreeGrafter"/>
</dbReference>
<evidence type="ECO:0000256" key="1">
    <source>
        <dbReference type="ARBA" id="ARBA00003401"/>
    </source>
</evidence>
<dbReference type="GO" id="GO:0005634">
    <property type="term" value="C:nucleus"/>
    <property type="evidence" value="ECO:0007669"/>
    <property type="project" value="UniProtKB-SubCell"/>
</dbReference>
<sequence>MPQTHHLVSTSTSGSRTESSEESTASSSTTRISATLRLRAEGADNPPNPSEHGGNQRSIRRIQWRDDVIDNEGMGRKSSKVCCIYHKARPVGESSSESESSDSSDSESDSDSDADNLTRGKDEQQSCRDGSCNHERLRRTAPKRTPNDRKTKVRKPSPNAYERMSRTTRGH</sequence>
<dbReference type="Proteomes" id="UP000248349">
    <property type="component" value="Unassembled WGS sequence"/>
</dbReference>
<evidence type="ECO:0000313" key="6">
    <source>
        <dbReference type="Proteomes" id="UP000248349"/>
    </source>
</evidence>
<feature type="compositionally biased region" description="Acidic residues" evidence="4">
    <location>
        <begin position="99"/>
        <end position="114"/>
    </location>
</feature>
<name>A0A318ZJE7_9EURO</name>
<keyword evidence="3" id="KW-0539">Nucleus</keyword>
<comment type="function">
    <text evidence="1 3">Regulator of type 1 phosphatases which maintains protein phosphatase activity under strict control.</text>
</comment>
<dbReference type="InterPro" id="IPR011107">
    <property type="entry name" value="PPI_Ypi1"/>
</dbReference>
<keyword evidence="6" id="KW-1185">Reference proteome</keyword>
<dbReference type="GeneID" id="37073742"/>
<evidence type="ECO:0000256" key="4">
    <source>
        <dbReference type="SAM" id="MobiDB-lite"/>
    </source>
</evidence>
<gene>
    <name evidence="5" type="ORF">BP01DRAFT_313702</name>
</gene>
<dbReference type="OrthoDB" id="307488at2759"/>
<dbReference type="GO" id="GO:0004865">
    <property type="term" value="F:protein serine/threonine phosphatase inhibitor activity"/>
    <property type="evidence" value="ECO:0007669"/>
    <property type="project" value="UniProtKB-UniRule"/>
</dbReference>
<feature type="region of interest" description="Disordered" evidence="4">
    <location>
        <begin position="1"/>
        <end position="171"/>
    </location>
</feature>
<dbReference type="AlphaFoldDB" id="A0A318ZJE7"/>
<dbReference type="Pfam" id="PF07491">
    <property type="entry name" value="PPI_Ypi1"/>
    <property type="match status" value="1"/>
</dbReference>
<evidence type="ECO:0000313" key="5">
    <source>
        <dbReference type="EMBL" id="PYH47701.1"/>
    </source>
</evidence>
<dbReference type="EMBL" id="KZ821223">
    <property type="protein sequence ID" value="PYH47701.1"/>
    <property type="molecule type" value="Genomic_DNA"/>
</dbReference>
<feature type="compositionally biased region" description="Basic and acidic residues" evidence="4">
    <location>
        <begin position="116"/>
        <end position="135"/>
    </location>
</feature>
<evidence type="ECO:0000256" key="3">
    <source>
        <dbReference type="RuleBase" id="RU367162"/>
    </source>
</evidence>
<reference evidence="5 6" key="1">
    <citation type="submission" date="2016-12" db="EMBL/GenBank/DDBJ databases">
        <title>The genomes of Aspergillus section Nigri reveals drivers in fungal speciation.</title>
        <authorList>
            <consortium name="DOE Joint Genome Institute"/>
            <person name="Vesth T.C."/>
            <person name="Nybo J."/>
            <person name="Theobald S."/>
            <person name="Brandl J."/>
            <person name="Frisvad J.C."/>
            <person name="Nielsen K.F."/>
            <person name="Lyhne E.K."/>
            <person name="Kogle M.E."/>
            <person name="Kuo A."/>
            <person name="Riley R."/>
            <person name="Clum A."/>
            <person name="Nolan M."/>
            <person name="Lipzen A."/>
            <person name="Salamov A."/>
            <person name="Henrissat B."/>
            <person name="Wiebenga A."/>
            <person name="De Vries R.P."/>
            <person name="Grigoriev I.V."/>
            <person name="Mortensen U.H."/>
            <person name="Andersen M.R."/>
            <person name="Baker S.E."/>
        </authorList>
    </citation>
    <scope>NUCLEOTIDE SEQUENCE [LARGE SCALE GENOMIC DNA]</scope>
    <source>
        <strain evidence="5 6">JOP 1030-1</strain>
    </source>
</reference>
<dbReference type="STRING" id="1450539.A0A318ZJE7"/>
<dbReference type="PANTHER" id="PTHR20835">
    <property type="entry name" value="E3 UBIQUITIN-PROTEIN LIGASE PPP1R11-RELATED"/>
    <property type="match status" value="1"/>
</dbReference>
<proteinExistence type="inferred from homology"/>
<comment type="subcellular location">
    <subcellularLocation>
        <location evidence="3">Nucleus</location>
    </subcellularLocation>
</comment>
<comment type="similarity">
    <text evidence="2 3">Belongs to the YPI1 family.</text>
</comment>
<accession>A0A318ZJE7</accession>
<dbReference type="RefSeq" id="XP_025433683.1">
    <property type="nucleotide sequence ID" value="XM_025572514.1"/>
</dbReference>
<protein>
    <recommendedName>
        <fullName evidence="3">Type 1 phosphatases regulator</fullName>
    </recommendedName>
</protein>